<dbReference type="InterPro" id="IPR009081">
    <property type="entry name" value="PP-bd_ACP"/>
</dbReference>
<dbReference type="InterPro" id="IPR020806">
    <property type="entry name" value="PKS_PP-bd"/>
</dbReference>
<comment type="caution">
    <text evidence="4">The sequence shown here is derived from an EMBL/GenBank/DDBJ whole genome shotgun (WGS) entry which is preliminary data.</text>
</comment>
<proteinExistence type="predicted"/>
<protein>
    <recommendedName>
        <fullName evidence="3">Carrier domain-containing protein</fullName>
    </recommendedName>
</protein>
<dbReference type="Gene3D" id="1.10.1200.10">
    <property type="entry name" value="ACP-like"/>
    <property type="match status" value="1"/>
</dbReference>
<dbReference type="SMART" id="SM00823">
    <property type="entry name" value="PKS_PP"/>
    <property type="match status" value="1"/>
</dbReference>
<keyword evidence="2" id="KW-0597">Phosphoprotein</keyword>
<dbReference type="Gene3D" id="3.40.50.1820">
    <property type="entry name" value="alpha/beta hydrolase"/>
    <property type="match status" value="1"/>
</dbReference>
<evidence type="ECO:0000313" key="5">
    <source>
        <dbReference type="Proteomes" id="UP001501442"/>
    </source>
</evidence>
<dbReference type="SUPFAM" id="SSF47336">
    <property type="entry name" value="ACP-like"/>
    <property type="match status" value="1"/>
</dbReference>
<reference evidence="5" key="1">
    <citation type="journal article" date="2019" name="Int. J. Syst. Evol. Microbiol.">
        <title>The Global Catalogue of Microorganisms (GCM) 10K type strain sequencing project: providing services to taxonomists for standard genome sequencing and annotation.</title>
        <authorList>
            <consortium name="The Broad Institute Genomics Platform"/>
            <consortium name="The Broad Institute Genome Sequencing Center for Infectious Disease"/>
            <person name="Wu L."/>
            <person name="Ma J."/>
        </authorList>
    </citation>
    <scope>NUCLEOTIDE SEQUENCE [LARGE SCALE GENOMIC DNA]</scope>
    <source>
        <strain evidence="5">JCM 17939</strain>
    </source>
</reference>
<dbReference type="InterPro" id="IPR001031">
    <property type="entry name" value="Thioesterase"/>
</dbReference>
<feature type="domain" description="Carrier" evidence="3">
    <location>
        <begin position="12"/>
        <end position="85"/>
    </location>
</feature>
<dbReference type="PROSITE" id="PS50075">
    <property type="entry name" value="CARRIER"/>
    <property type="match status" value="1"/>
</dbReference>
<dbReference type="InterPro" id="IPR029058">
    <property type="entry name" value="AB_hydrolase_fold"/>
</dbReference>
<evidence type="ECO:0000259" key="3">
    <source>
        <dbReference type="PROSITE" id="PS50075"/>
    </source>
</evidence>
<dbReference type="PANTHER" id="PTHR45527">
    <property type="entry name" value="NONRIBOSOMAL PEPTIDE SYNTHETASE"/>
    <property type="match status" value="1"/>
</dbReference>
<dbReference type="InterPro" id="IPR036736">
    <property type="entry name" value="ACP-like_sf"/>
</dbReference>
<keyword evidence="1" id="KW-0596">Phosphopantetheine</keyword>
<keyword evidence="5" id="KW-1185">Reference proteome</keyword>
<dbReference type="Proteomes" id="UP001501442">
    <property type="component" value="Unassembled WGS sequence"/>
</dbReference>
<evidence type="ECO:0000256" key="1">
    <source>
        <dbReference type="ARBA" id="ARBA00022450"/>
    </source>
</evidence>
<accession>A0ABP8UE52</accession>
<dbReference type="PANTHER" id="PTHR45527:SF1">
    <property type="entry name" value="FATTY ACID SYNTHASE"/>
    <property type="match status" value="1"/>
</dbReference>
<organism evidence="4 5">
    <name type="scientific">Actinoallomurus vinaceus</name>
    <dbReference type="NCBI Taxonomy" id="1080074"/>
    <lineage>
        <taxon>Bacteria</taxon>
        <taxon>Bacillati</taxon>
        <taxon>Actinomycetota</taxon>
        <taxon>Actinomycetes</taxon>
        <taxon>Streptosporangiales</taxon>
        <taxon>Thermomonosporaceae</taxon>
        <taxon>Actinoallomurus</taxon>
    </lineage>
</organism>
<sequence>MSESVADASSAVSRDEVEKLFIDIWQNILDVEVGPDDDVFDLGGYSLLVVEAVAQARKAGVRVKVLDVFEHPTPAKLAGFLAPADEAPARDPAPLGDLVARTWRTSAAPWDAGAPPALVPLVPDGQGEPLFCVHVGTGHVRFFTPIAETLRAGRPVYGFEMPGIKAAVRPFLTIAEIAEQYLRELRTVQPQGPYHLTGFCSGALIAFEMAQRLRAAGQDVHTLVLAGPPVPELDPGLGLNDLFQYLLGTLRSRFGLGGPADVPEVVRKLTDLTWFEEELRPEELYRRTVLWAAILFAQEHYDPRPYDGPVTVCMYGNQDVTAYWRDRVPQADVIRLEAVTTLGLLQEQRFGEVLRLLLA</sequence>
<name>A0ABP8UE52_9ACTN</name>
<dbReference type="EMBL" id="BAABHK010000007">
    <property type="protein sequence ID" value="GAA4629973.1"/>
    <property type="molecule type" value="Genomic_DNA"/>
</dbReference>
<evidence type="ECO:0000313" key="4">
    <source>
        <dbReference type="EMBL" id="GAA4629973.1"/>
    </source>
</evidence>
<dbReference type="SUPFAM" id="SSF53474">
    <property type="entry name" value="alpha/beta-Hydrolases"/>
    <property type="match status" value="1"/>
</dbReference>
<evidence type="ECO:0000256" key="2">
    <source>
        <dbReference type="ARBA" id="ARBA00022553"/>
    </source>
</evidence>
<dbReference type="RefSeq" id="WP_345433746.1">
    <property type="nucleotide sequence ID" value="NZ_BAABHK010000007.1"/>
</dbReference>
<dbReference type="Pfam" id="PF00975">
    <property type="entry name" value="Thioesterase"/>
    <property type="match status" value="1"/>
</dbReference>
<dbReference type="Pfam" id="PF00550">
    <property type="entry name" value="PP-binding"/>
    <property type="match status" value="1"/>
</dbReference>
<gene>
    <name evidence="4" type="ORF">GCM10023196_053480</name>
</gene>